<dbReference type="SMART" id="SM00858">
    <property type="entry name" value="SAF"/>
    <property type="match status" value="1"/>
</dbReference>
<feature type="domain" description="SAF" evidence="2">
    <location>
        <begin position="54"/>
        <end position="117"/>
    </location>
</feature>
<dbReference type="CDD" id="cd11614">
    <property type="entry name" value="SAF_CpaB_FlgA_like"/>
    <property type="match status" value="1"/>
</dbReference>
<keyword evidence="1" id="KW-0812">Transmembrane</keyword>
<dbReference type="Proteomes" id="UP000317422">
    <property type="component" value="Unassembled WGS sequence"/>
</dbReference>
<reference evidence="3 4" key="1">
    <citation type="submission" date="2019-06" db="EMBL/GenBank/DDBJ databases">
        <title>Sequencing the genomes of 1000 actinobacteria strains.</title>
        <authorList>
            <person name="Klenk H.-P."/>
        </authorList>
    </citation>
    <scope>NUCLEOTIDE SEQUENCE [LARGE SCALE GENOMIC DNA]</scope>
    <source>
        <strain evidence="3 4">DSM 45015</strain>
    </source>
</reference>
<organism evidence="3 4">
    <name type="scientific">Haloactinospora alba</name>
    <dbReference type="NCBI Taxonomy" id="405555"/>
    <lineage>
        <taxon>Bacteria</taxon>
        <taxon>Bacillati</taxon>
        <taxon>Actinomycetota</taxon>
        <taxon>Actinomycetes</taxon>
        <taxon>Streptosporangiales</taxon>
        <taxon>Nocardiopsidaceae</taxon>
        <taxon>Haloactinospora</taxon>
    </lineage>
</organism>
<dbReference type="AlphaFoldDB" id="A0A543NLH5"/>
<keyword evidence="4" id="KW-1185">Reference proteome</keyword>
<evidence type="ECO:0000256" key="1">
    <source>
        <dbReference type="SAM" id="Phobius"/>
    </source>
</evidence>
<proteinExistence type="predicted"/>
<gene>
    <name evidence="3" type="ORF">FHX37_2647</name>
</gene>
<evidence type="ECO:0000313" key="3">
    <source>
        <dbReference type="EMBL" id="TQN32670.1"/>
    </source>
</evidence>
<evidence type="ECO:0000259" key="2">
    <source>
        <dbReference type="SMART" id="SM00858"/>
    </source>
</evidence>
<evidence type="ECO:0000313" key="4">
    <source>
        <dbReference type="Proteomes" id="UP000317422"/>
    </source>
</evidence>
<feature type="transmembrane region" description="Helical" evidence="1">
    <location>
        <begin position="29"/>
        <end position="47"/>
    </location>
</feature>
<keyword evidence="1" id="KW-1133">Transmembrane helix</keyword>
<sequence>MSERTANGETRATQQSRLLGTGARRWRRVSLAVALMLVGAGTAGWAVTQADHREGVLVAAGDLSAGQVVSPDDVRVAEIAGSEEVAAVPSTHMDRVVGQTVATPMVEGMLLAETALVEPDTYPQPGHVVVGAVVEPSQYPSSLREGSPVSVITTAKEGQTEEHPSDAAVSARVQSLTASEGDGARVELLVAEADAREVSRATAANRVALVRTPAGEVP</sequence>
<dbReference type="Pfam" id="PF08666">
    <property type="entry name" value="SAF"/>
    <property type="match status" value="1"/>
</dbReference>
<name>A0A543NLH5_9ACTN</name>
<dbReference type="EMBL" id="VFQC01000001">
    <property type="protein sequence ID" value="TQN32670.1"/>
    <property type="molecule type" value="Genomic_DNA"/>
</dbReference>
<comment type="caution">
    <text evidence="3">The sequence shown here is derived from an EMBL/GenBank/DDBJ whole genome shotgun (WGS) entry which is preliminary data.</text>
</comment>
<dbReference type="InterPro" id="IPR013974">
    <property type="entry name" value="SAF"/>
</dbReference>
<dbReference type="RefSeq" id="WP_141924137.1">
    <property type="nucleotide sequence ID" value="NZ_VFQC01000001.1"/>
</dbReference>
<keyword evidence="1" id="KW-0472">Membrane</keyword>
<dbReference type="OrthoDB" id="3429127at2"/>
<protein>
    <submittedName>
        <fullName evidence="3">SAF domain-containing protein</fullName>
    </submittedName>
</protein>
<accession>A0A543NLH5</accession>